<dbReference type="PROSITE" id="PS00194">
    <property type="entry name" value="THIOREDOXIN_1"/>
    <property type="match status" value="1"/>
</dbReference>
<proteinExistence type="predicted"/>
<dbReference type="KEGG" id="hsu:HLASF_1931"/>
<feature type="region of interest" description="Disordered" evidence="1">
    <location>
        <begin position="120"/>
        <end position="144"/>
    </location>
</feature>
<dbReference type="InterPro" id="IPR013766">
    <property type="entry name" value="Thioredoxin_domain"/>
</dbReference>
<evidence type="ECO:0000259" key="2">
    <source>
        <dbReference type="PROSITE" id="PS51352"/>
    </source>
</evidence>
<reference evidence="3 6" key="1">
    <citation type="journal article" date="2015" name="ISME J.">
        <title>Elemental sulfur and acetate can support life of a novel strictly anaerobic haloarchaeon.</title>
        <authorList>
            <person name="Sorokin D.Y."/>
            <person name="Kublanov I.V."/>
            <person name="Gavrilov S.N."/>
            <person name="Rojo D."/>
            <person name="Roman P."/>
            <person name="Golyshin P.N."/>
            <person name="Slepak V.Z."/>
            <person name="Smedile F."/>
            <person name="Ferrer M."/>
            <person name="Messina E."/>
            <person name="La Cono V."/>
            <person name="Yakimov M.M."/>
        </authorList>
    </citation>
    <scope>NUCLEOTIDE SEQUENCE [LARGE SCALE GENOMIC DNA]</scope>
    <source>
        <strain evidence="3 6">HSR2</strain>
    </source>
</reference>
<sequence length="543" mass="58749">MDDAADAMKVEWREWGQAAFDRAQETDQPILLSITAKWCGWCQTMDATTYARPRIAAIANHDFVPIRVDADRHPRVRDRYNAGGFPSTVVLTPSGRLVAAGSYLDPEQMGDLLERSLEEWRSTGEEAGQVPPSLKNREPPSGSLTEDVERFINGQVEAQFDEEHAGWGTEEKFPMPDTIEFALKRQPERAKRTLDALRAALFDDHDGGFFRHAGDPDWSNPTREKLLDVNAGLLRAFANGYLTTGDDTYRRTASRTVDYLVQTLWTGDGFGNSQQPGEYFERPTDERSTAEAPPIDETCYAGPNAMAAAALTRYAAYTDDETARRYASETLSFLETSLLDGGVVSHCATGCESGILTGQAAALRAYVTASQVLDPAYVETARAIADATIERLQTEGGAFRDGPEAGPGLLDTALYPIDDNARLANALVDLHVMTDEDSYHGAAVGAIEAFAGAAERMGPQVAGYGTAAARVLRHPLVIAVGTDPGEDLHRAALRMADHEKVVIPDSSAIEPGHAALLTAEGAMGDAQDPPSLADLVAEYELAE</sequence>
<dbReference type="KEGG" id="hsf:HLASA_1917"/>
<keyword evidence="6" id="KW-1185">Reference proteome</keyword>
<dbReference type="PANTHER" id="PTHR42899">
    <property type="entry name" value="SPERMATOGENESIS-ASSOCIATED PROTEIN 20"/>
    <property type="match status" value="1"/>
</dbReference>
<dbReference type="Proteomes" id="UP000069906">
    <property type="component" value="Chromosome"/>
</dbReference>
<keyword evidence="3" id="KW-0808">Transferase</keyword>
<dbReference type="EMBL" id="CP011564">
    <property type="protein sequence ID" value="ALG82795.1"/>
    <property type="molecule type" value="Genomic_DNA"/>
</dbReference>
<dbReference type="InterPro" id="IPR017937">
    <property type="entry name" value="Thioredoxin_CS"/>
</dbReference>
<dbReference type="InterPro" id="IPR004879">
    <property type="entry name" value="Ssp411-like_TRX"/>
</dbReference>
<organism evidence="3 6">
    <name type="scientific">Halanaeroarchaeum sulfurireducens</name>
    <dbReference type="NCBI Taxonomy" id="1604004"/>
    <lineage>
        <taxon>Archaea</taxon>
        <taxon>Methanobacteriati</taxon>
        <taxon>Methanobacteriota</taxon>
        <taxon>Stenosarchaea group</taxon>
        <taxon>Halobacteria</taxon>
        <taxon>Halobacteriales</taxon>
        <taxon>Halobacteriaceae</taxon>
        <taxon>Halanaeroarchaeum</taxon>
    </lineage>
</organism>
<dbReference type="PIRSF" id="PIRSF006402">
    <property type="entry name" value="UCP006402_thioredoxin"/>
    <property type="match status" value="1"/>
</dbReference>
<evidence type="ECO:0000256" key="1">
    <source>
        <dbReference type="SAM" id="MobiDB-lite"/>
    </source>
</evidence>
<dbReference type="Gene3D" id="1.50.10.10">
    <property type="match status" value="1"/>
</dbReference>
<dbReference type="PROSITE" id="PS51352">
    <property type="entry name" value="THIOREDOXIN_2"/>
    <property type="match status" value="1"/>
</dbReference>
<dbReference type="OrthoDB" id="202131at2157"/>
<protein>
    <submittedName>
        <fullName evidence="3">Thymidylate kinase</fullName>
        <ecNumber evidence="3">2.7.4.9</ecNumber>
    </submittedName>
</protein>
<dbReference type="Gene3D" id="3.40.30.10">
    <property type="entry name" value="Glutaredoxin"/>
    <property type="match status" value="1"/>
</dbReference>
<dbReference type="GO" id="GO:0005975">
    <property type="term" value="P:carbohydrate metabolic process"/>
    <property type="evidence" value="ECO:0007669"/>
    <property type="project" value="InterPro"/>
</dbReference>
<name>A0A0F7PB64_9EURY</name>
<dbReference type="InterPro" id="IPR012341">
    <property type="entry name" value="6hp_glycosidase-like_sf"/>
</dbReference>
<evidence type="ECO:0000313" key="4">
    <source>
        <dbReference type="EMBL" id="ALG82795.1"/>
    </source>
</evidence>
<evidence type="ECO:0000313" key="6">
    <source>
        <dbReference type="Proteomes" id="UP000069906"/>
    </source>
</evidence>
<dbReference type="STRING" id="1604004.HLASA_1917"/>
<dbReference type="AlphaFoldDB" id="A0A0F7PB64"/>
<dbReference type="GeneID" id="26011250"/>
<dbReference type="EC" id="2.7.4.9" evidence="3"/>
<dbReference type="InterPro" id="IPR008928">
    <property type="entry name" value="6-hairpin_glycosidase_sf"/>
</dbReference>
<dbReference type="InterPro" id="IPR036249">
    <property type="entry name" value="Thioredoxin-like_sf"/>
</dbReference>
<dbReference type="HOGENOM" id="CLU_014051_4_2_2"/>
<reference evidence="4 5" key="3">
    <citation type="journal article" date="2016" name="Stand. Genomic Sci.">
        <title>Complete genome sequence of 'Halanaeroarchaeum sulfurireducens' M27-SA2, a sulfur-reducing and acetate-oxidizing haloarchaeon from the deep-sea hypersaline anoxic lake Medee.</title>
        <authorList>
            <person name="Messina E."/>
            <person name="Sorokin D.Y."/>
            <person name="Kublanov I.V."/>
            <person name="Toshchakov S."/>
            <person name="Lopatina A."/>
            <person name="Arcadi E."/>
            <person name="Smedile F."/>
            <person name="La Spada G."/>
            <person name="La Cono V."/>
            <person name="Yakimov M.M."/>
        </authorList>
    </citation>
    <scope>NUCLEOTIDE SEQUENCE [LARGE SCALE GENOMIC DNA]</scope>
    <source>
        <strain evidence="4 5">M27-SA2</strain>
    </source>
</reference>
<dbReference type="RefSeq" id="WP_050049066.1">
    <property type="nucleotide sequence ID" value="NZ_CP008874.1"/>
</dbReference>
<evidence type="ECO:0000313" key="5">
    <source>
        <dbReference type="Proteomes" id="UP000060390"/>
    </source>
</evidence>
<dbReference type="Pfam" id="PF03190">
    <property type="entry name" value="Thioredox_DsbH"/>
    <property type="match status" value="1"/>
</dbReference>
<keyword evidence="3" id="KW-0418">Kinase</keyword>
<feature type="domain" description="Thioredoxin" evidence="2">
    <location>
        <begin position="1"/>
        <end position="118"/>
    </location>
</feature>
<dbReference type="SUPFAM" id="SSF48208">
    <property type="entry name" value="Six-hairpin glycosidases"/>
    <property type="match status" value="1"/>
</dbReference>
<evidence type="ECO:0000313" key="3">
    <source>
        <dbReference type="EMBL" id="AKH98401.1"/>
    </source>
</evidence>
<dbReference type="EMBL" id="CP008874">
    <property type="protein sequence ID" value="AKH98401.1"/>
    <property type="molecule type" value="Genomic_DNA"/>
</dbReference>
<dbReference type="InterPro" id="IPR024705">
    <property type="entry name" value="Ssp411"/>
</dbReference>
<dbReference type="Proteomes" id="UP000060390">
    <property type="component" value="Chromosome"/>
</dbReference>
<accession>A0A0F7PB64</accession>
<dbReference type="SUPFAM" id="SSF52833">
    <property type="entry name" value="Thioredoxin-like"/>
    <property type="match status" value="1"/>
</dbReference>
<dbReference type="GO" id="GO:0004798">
    <property type="term" value="F:dTMP kinase activity"/>
    <property type="evidence" value="ECO:0007669"/>
    <property type="project" value="UniProtKB-EC"/>
</dbReference>
<gene>
    <name evidence="4" type="ORF">HLASA_1917</name>
    <name evidence="3" type="ORF">HLASF_1931</name>
</gene>
<reference evidence="5" key="2">
    <citation type="submission" date="2015-05" db="EMBL/GenBank/DDBJ databases">
        <title>Complete genome sequence of Halanaeroarchaeum sulfurireducens type strain M27-SA2, a sulfate-reducer haloarchaeon from marine anoxic lake Medee.</title>
        <authorList>
            <person name="Messina E."/>
            <person name="Kublanov I.V."/>
            <person name="Toshchakov S."/>
            <person name="Arcadi E."/>
            <person name="La Spada G."/>
            <person name="La Cono V."/>
            <person name="Yakimov M.M."/>
        </authorList>
    </citation>
    <scope>NUCLEOTIDE SEQUENCE [LARGE SCALE GENOMIC DNA]</scope>
    <source>
        <strain evidence="5">M27-SA2</strain>
    </source>
</reference>
<feature type="region of interest" description="Disordered" evidence="1">
    <location>
        <begin position="272"/>
        <end position="291"/>
    </location>
</feature>
<feature type="compositionally biased region" description="Basic and acidic residues" evidence="1">
    <location>
        <begin position="279"/>
        <end position="289"/>
    </location>
</feature>
<dbReference type="PANTHER" id="PTHR42899:SF1">
    <property type="entry name" value="SPERMATOGENESIS-ASSOCIATED PROTEIN 20"/>
    <property type="match status" value="1"/>
</dbReference>